<evidence type="ECO:0000313" key="2">
    <source>
        <dbReference type="Proteomes" id="UP001208570"/>
    </source>
</evidence>
<dbReference type="Proteomes" id="UP001208570">
    <property type="component" value="Unassembled WGS sequence"/>
</dbReference>
<reference evidence="1" key="1">
    <citation type="journal article" date="2023" name="Mol. Biol. Evol.">
        <title>Third-Generation Sequencing Reveals the Adaptive Role of the Epigenome in Three Deep-Sea Polychaetes.</title>
        <authorList>
            <person name="Perez M."/>
            <person name="Aroh O."/>
            <person name="Sun Y."/>
            <person name="Lan Y."/>
            <person name="Juniper S.K."/>
            <person name="Young C.R."/>
            <person name="Angers B."/>
            <person name="Qian P.Y."/>
        </authorList>
    </citation>
    <scope>NUCLEOTIDE SEQUENCE</scope>
    <source>
        <strain evidence="1">P08H-3</strain>
    </source>
</reference>
<accession>A0AAD9JFQ3</accession>
<gene>
    <name evidence="1" type="ORF">LSH36_333g03044</name>
</gene>
<protein>
    <submittedName>
        <fullName evidence="1">Uncharacterized protein</fullName>
    </submittedName>
</protein>
<keyword evidence="2" id="KW-1185">Reference proteome</keyword>
<proteinExistence type="predicted"/>
<dbReference type="AlphaFoldDB" id="A0AAD9JFQ3"/>
<dbReference type="SUPFAM" id="SSF53098">
    <property type="entry name" value="Ribonuclease H-like"/>
    <property type="match status" value="1"/>
</dbReference>
<comment type="caution">
    <text evidence="1">The sequence shown here is derived from an EMBL/GenBank/DDBJ whole genome shotgun (WGS) entry which is preliminary data.</text>
</comment>
<evidence type="ECO:0000313" key="1">
    <source>
        <dbReference type="EMBL" id="KAK2152329.1"/>
    </source>
</evidence>
<dbReference type="EMBL" id="JAODUP010000332">
    <property type="protein sequence ID" value="KAK2152329.1"/>
    <property type="molecule type" value="Genomic_DNA"/>
</dbReference>
<organism evidence="1 2">
    <name type="scientific">Paralvinella palmiformis</name>
    <dbReference type="NCBI Taxonomy" id="53620"/>
    <lineage>
        <taxon>Eukaryota</taxon>
        <taxon>Metazoa</taxon>
        <taxon>Spiralia</taxon>
        <taxon>Lophotrochozoa</taxon>
        <taxon>Annelida</taxon>
        <taxon>Polychaeta</taxon>
        <taxon>Sedentaria</taxon>
        <taxon>Canalipalpata</taxon>
        <taxon>Terebellida</taxon>
        <taxon>Terebelliformia</taxon>
        <taxon>Alvinellidae</taxon>
        <taxon>Paralvinella</taxon>
    </lineage>
</organism>
<sequence>MLYPKYREEKLTMEQQQDVTTWLANCDPGFITTLISFQAKAAPFPGSSFSTEAINIYLHIWWQGAAVCGVDPVFADPAQRLTTSPASLASTERVFSTFSFIYNKIRNWLGVQKASKVVFCYHMLHGIKDLRLVNCGY</sequence>
<dbReference type="InterPro" id="IPR012337">
    <property type="entry name" value="RNaseH-like_sf"/>
</dbReference>
<name>A0AAD9JFQ3_9ANNE</name>